<evidence type="ECO:0000256" key="1">
    <source>
        <dbReference type="ARBA" id="ARBA00009054"/>
    </source>
</evidence>
<dbReference type="RefSeq" id="WP_377368766.1">
    <property type="nucleotide sequence ID" value="NZ_JAOTJD010000009.1"/>
</dbReference>
<dbReference type="InterPro" id="IPR000740">
    <property type="entry name" value="GrpE"/>
</dbReference>
<dbReference type="InterPro" id="IPR013805">
    <property type="entry name" value="GrpE_CC"/>
</dbReference>
<dbReference type="SUPFAM" id="SSF51064">
    <property type="entry name" value="Head domain of nucleotide exchange factor GrpE"/>
    <property type="match status" value="1"/>
</dbReference>
<sequence>MSDDHTPAEDVNEIADAAIDHIEALTAENKGLKEQVLRYAAEAENTRRRAEREANDARAYAIQKFGKDLLAAADNMGRALAAAPADSADTVVKNFVVGVEMTAKSLQAAFETNGLKKIEPEKGVKFDPHQHQAMMEQPSTEVGAGGVIQVLQPGYELLGRLIRPAMVVVAAKGSTGPSAAAAEATGAPVNPYAANDASHDAAHDGDAVDTKA</sequence>
<dbReference type="SUPFAM" id="SSF58014">
    <property type="entry name" value="Coiled-coil domain of nucleotide exchange factor GrpE"/>
    <property type="match status" value="1"/>
</dbReference>
<evidence type="ECO:0000256" key="2">
    <source>
        <dbReference type="ARBA" id="ARBA00023016"/>
    </source>
</evidence>
<dbReference type="NCBIfam" id="NF010752">
    <property type="entry name" value="PRK14155.1"/>
    <property type="match status" value="1"/>
</dbReference>
<dbReference type="PANTHER" id="PTHR21237">
    <property type="entry name" value="GRPE PROTEIN"/>
    <property type="match status" value="1"/>
</dbReference>
<evidence type="ECO:0000256" key="7">
    <source>
        <dbReference type="SAM" id="Coils"/>
    </source>
</evidence>
<evidence type="ECO:0000256" key="3">
    <source>
        <dbReference type="ARBA" id="ARBA00023186"/>
    </source>
</evidence>
<accession>A0ABW6CKW3</accession>
<dbReference type="Proteomes" id="UP001598130">
    <property type="component" value="Unassembled WGS sequence"/>
</dbReference>
<comment type="similarity">
    <text evidence="1 4 6">Belongs to the GrpE family.</text>
</comment>
<keyword evidence="7" id="KW-0175">Coiled coil</keyword>
<comment type="subcellular location">
    <subcellularLocation>
        <location evidence="4">Cytoplasm</location>
    </subcellularLocation>
</comment>
<keyword evidence="2 4" id="KW-0346">Stress response</keyword>
<keyword evidence="10" id="KW-1185">Reference proteome</keyword>
<evidence type="ECO:0000256" key="6">
    <source>
        <dbReference type="RuleBase" id="RU004478"/>
    </source>
</evidence>
<proteinExistence type="inferred from homology"/>
<dbReference type="CDD" id="cd00446">
    <property type="entry name" value="GrpE"/>
    <property type="match status" value="1"/>
</dbReference>
<comment type="subunit">
    <text evidence="4">Homodimer.</text>
</comment>
<dbReference type="InterPro" id="IPR009012">
    <property type="entry name" value="GrpE_head"/>
</dbReference>
<comment type="caution">
    <text evidence="9">The sequence shown here is derived from an EMBL/GenBank/DDBJ whole genome shotgun (WGS) entry which is preliminary data.</text>
</comment>
<keyword evidence="3 4" id="KW-0143">Chaperone</keyword>
<gene>
    <name evidence="4 9" type="primary">grpE</name>
    <name evidence="9" type="ORF">OCL97_06755</name>
</gene>
<dbReference type="Pfam" id="PF01025">
    <property type="entry name" value="GrpE"/>
    <property type="match status" value="1"/>
</dbReference>
<reference evidence="9 10" key="1">
    <citation type="submission" date="2022-09" db="EMBL/GenBank/DDBJ databases">
        <title>New species of Phenylobacterium.</title>
        <authorList>
            <person name="Mieszkin S."/>
        </authorList>
    </citation>
    <scope>NUCLEOTIDE SEQUENCE [LARGE SCALE GENOMIC DNA]</scope>
    <source>
        <strain evidence="9 10">HK31-G</strain>
    </source>
</reference>
<dbReference type="PROSITE" id="PS01071">
    <property type="entry name" value="GRPE"/>
    <property type="match status" value="1"/>
</dbReference>
<dbReference type="HAMAP" id="MF_01151">
    <property type="entry name" value="GrpE"/>
    <property type="match status" value="1"/>
</dbReference>
<dbReference type="Gene3D" id="2.30.22.10">
    <property type="entry name" value="Head domain of nucleotide exchange factor GrpE"/>
    <property type="match status" value="1"/>
</dbReference>
<protein>
    <recommendedName>
        <fullName evidence="4 5">Protein GrpE</fullName>
    </recommendedName>
    <alternativeName>
        <fullName evidence="4">HSP-70 cofactor</fullName>
    </alternativeName>
</protein>
<feature type="coiled-coil region" evidence="7">
    <location>
        <begin position="15"/>
        <end position="60"/>
    </location>
</feature>
<dbReference type="Gene3D" id="3.90.20.20">
    <property type="match status" value="1"/>
</dbReference>
<comment type="function">
    <text evidence="4 5">Participates actively in the response to hyperosmotic and heat shock by preventing the aggregation of stress-denatured proteins, in association with DnaK and GrpE. It is the nucleotide exchange factor for DnaK and may function as a thermosensor. Unfolded proteins bind initially to DnaJ; upon interaction with the DnaJ-bound protein, DnaK hydrolyzes its bound ATP, resulting in the formation of a stable complex. GrpE releases ADP from DnaK; ATP binding to DnaK triggers the release of the substrate protein, thus completing the reaction cycle. Several rounds of ATP-dependent interactions between DnaJ, DnaK and GrpE are required for fully efficient folding.</text>
</comment>
<feature type="region of interest" description="Disordered" evidence="8">
    <location>
        <begin position="189"/>
        <end position="212"/>
    </location>
</feature>
<evidence type="ECO:0000256" key="8">
    <source>
        <dbReference type="SAM" id="MobiDB-lite"/>
    </source>
</evidence>
<evidence type="ECO:0000256" key="4">
    <source>
        <dbReference type="HAMAP-Rule" id="MF_01151"/>
    </source>
</evidence>
<feature type="compositionally biased region" description="Basic and acidic residues" evidence="8">
    <location>
        <begin position="197"/>
        <end position="212"/>
    </location>
</feature>
<dbReference type="EMBL" id="JAOTJD010000009">
    <property type="protein sequence ID" value="MFD3263670.1"/>
    <property type="molecule type" value="Genomic_DNA"/>
</dbReference>
<evidence type="ECO:0000256" key="5">
    <source>
        <dbReference type="RuleBase" id="RU000639"/>
    </source>
</evidence>
<name>A0ABW6CKW3_9CAUL</name>
<organism evidence="9 10">
    <name type="scientific">Phenylobacterium ferrooxidans</name>
    <dbReference type="NCBI Taxonomy" id="2982689"/>
    <lineage>
        <taxon>Bacteria</taxon>
        <taxon>Pseudomonadati</taxon>
        <taxon>Pseudomonadota</taxon>
        <taxon>Alphaproteobacteria</taxon>
        <taxon>Caulobacterales</taxon>
        <taxon>Caulobacteraceae</taxon>
        <taxon>Phenylobacterium</taxon>
    </lineage>
</organism>
<dbReference type="PRINTS" id="PR00773">
    <property type="entry name" value="GRPEPROTEIN"/>
</dbReference>
<keyword evidence="4" id="KW-0963">Cytoplasm</keyword>
<dbReference type="NCBIfam" id="NF010738">
    <property type="entry name" value="PRK14140.1"/>
    <property type="match status" value="1"/>
</dbReference>
<evidence type="ECO:0000313" key="9">
    <source>
        <dbReference type="EMBL" id="MFD3263670.1"/>
    </source>
</evidence>
<dbReference type="PANTHER" id="PTHR21237:SF23">
    <property type="entry name" value="GRPE PROTEIN HOMOLOG, MITOCHONDRIAL"/>
    <property type="match status" value="1"/>
</dbReference>
<evidence type="ECO:0000313" key="10">
    <source>
        <dbReference type="Proteomes" id="UP001598130"/>
    </source>
</evidence>